<reference evidence="2" key="1">
    <citation type="submission" date="2022-03" db="EMBL/GenBank/DDBJ databases">
        <authorList>
            <person name="Sayadi A."/>
        </authorList>
    </citation>
    <scope>NUCLEOTIDE SEQUENCE</scope>
</reference>
<gene>
    <name evidence="2" type="ORF">ACAOBT_LOCUS16417</name>
</gene>
<evidence type="ECO:0000313" key="2">
    <source>
        <dbReference type="EMBL" id="CAH1984947.1"/>
    </source>
</evidence>
<sequence>MFCFCFKDKTAAVLIAFLNLIVGVMGIFYFTPKIYYENNDLDSDYLCFSVVTLIAAGSLASALIWEKPTLVTVYQVLQISVMSIFVAHAIFFRTTLILYFQLLTPCLGFLLYCMYCTYNYSVQMRLKNRTQFGMIRICRTDSICFCNRYYLGNNFRITERF</sequence>
<feature type="transmembrane region" description="Helical" evidence="1">
    <location>
        <begin position="97"/>
        <end position="118"/>
    </location>
</feature>
<dbReference type="AlphaFoldDB" id="A0A9P0L633"/>
<evidence type="ECO:0000313" key="3">
    <source>
        <dbReference type="Proteomes" id="UP001152888"/>
    </source>
</evidence>
<evidence type="ECO:0000256" key="1">
    <source>
        <dbReference type="SAM" id="Phobius"/>
    </source>
</evidence>
<keyword evidence="1" id="KW-1133">Transmembrane helix</keyword>
<comment type="caution">
    <text evidence="2">The sequence shown here is derived from an EMBL/GenBank/DDBJ whole genome shotgun (WGS) entry which is preliminary data.</text>
</comment>
<dbReference type="EMBL" id="CAKOFQ010006968">
    <property type="protein sequence ID" value="CAH1984947.1"/>
    <property type="molecule type" value="Genomic_DNA"/>
</dbReference>
<protein>
    <submittedName>
        <fullName evidence="2">Uncharacterized protein</fullName>
    </submittedName>
</protein>
<organism evidence="2 3">
    <name type="scientific">Acanthoscelides obtectus</name>
    <name type="common">Bean weevil</name>
    <name type="synonym">Bruchus obtectus</name>
    <dbReference type="NCBI Taxonomy" id="200917"/>
    <lineage>
        <taxon>Eukaryota</taxon>
        <taxon>Metazoa</taxon>
        <taxon>Ecdysozoa</taxon>
        <taxon>Arthropoda</taxon>
        <taxon>Hexapoda</taxon>
        <taxon>Insecta</taxon>
        <taxon>Pterygota</taxon>
        <taxon>Neoptera</taxon>
        <taxon>Endopterygota</taxon>
        <taxon>Coleoptera</taxon>
        <taxon>Polyphaga</taxon>
        <taxon>Cucujiformia</taxon>
        <taxon>Chrysomeloidea</taxon>
        <taxon>Chrysomelidae</taxon>
        <taxon>Bruchinae</taxon>
        <taxon>Bruchini</taxon>
        <taxon>Acanthoscelides</taxon>
    </lineage>
</organism>
<proteinExistence type="predicted"/>
<keyword evidence="1" id="KW-0812">Transmembrane</keyword>
<feature type="transmembrane region" description="Helical" evidence="1">
    <location>
        <begin position="12"/>
        <end position="31"/>
    </location>
</feature>
<name>A0A9P0L633_ACAOB</name>
<feature type="transmembrane region" description="Helical" evidence="1">
    <location>
        <begin position="72"/>
        <end position="91"/>
    </location>
</feature>
<dbReference type="OrthoDB" id="6729420at2759"/>
<dbReference type="Proteomes" id="UP001152888">
    <property type="component" value="Unassembled WGS sequence"/>
</dbReference>
<keyword evidence="1" id="KW-0472">Membrane</keyword>
<feature type="transmembrane region" description="Helical" evidence="1">
    <location>
        <begin position="43"/>
        <end position="65"/>
    </location>
</feature>
<accession>A0A9P0L633</accession>
<keyword evidence="3" id="KW-1185">Reference proteome</keyword>